<protein>
    <submittedName>
        <fullName evidence="1">Uncharacterized protein</fullName>
    </submittedName>
</protein>
<dbReference type="EMBL" id="JAYMYJ010000030">
    <property type="protein sequence ID" value="MEB4590114.1"/>
    <property type="molecule type" value="Genomic_DNA"/>
</dbReference>
<gene>
    <name evidence="1" type="ORF">VSS37_03895</name>
</gene>
<evidence type="ECO:0000313" key="2">
    <source>
        <dbReference type="Proteomes" id="UP001308005"/>
    </source>
</evidence>
<sequence>MAVMAIDNFQWNTQANEVSSYFTVIRDLVARAHEEVTRRQAISKSCQTLDTAHEIICIARAKAEEHADIMMATPFPVELEYITHLAESILTQEFKEILQILETREPPWFSRHKHKQFIQKVISNRDALLDLIQYLKQFHRADAWDLQFCNDAHHSQLGDRLNQNSETFSANDWITFVDALESPQAPSERLQAAAKNHRRHLSA</sequence>
<dbReference type="Proteomes" id="UP001308005">
    <property type="component" value="Unassembled WGS sequence"/>
</dbReference>
<organism evidence="1 2">
    <name type="scientific">Candidatus Thiothrix phosphatis</name>
    <dbReference type="NCBI Taxonomy" id="3112415"/>
    <lineage>
        <taxon>Bacteria</taxon>
        <taxon>Pseudomonadati</taxon>
        <taxon>Pseudomonadota</taxon>
        <taxon>Gammaproteobacteria</taxon>
        <taxon>Thiotrichales</taxon>
        <taxon>Thiotrichaceae</taxon>
        <taxon>Thiothrix</taxon>
    </lineage>
</organism>
<comment type="caution">
    <text evidence="1">The sequence shown here is derived from an EMBL/GenBank/DDBJ whole genome shotgun (WGS) entry which is preliminary data.</text>
</comment>
<reference evidence="1 2" key="2">
    <citation type="submission" date="2024-01" db="EMBL/GenBank/DDBJ databases">
        <authorList>
            <person name="Xie X."/>
        </authorList>
    </citation>
    <scope>NUCLEOTIDE SEQUENCE [LARGE SCALE GENOMIC DNA]</scope>
    <source>
        <strain evidence="1">SCUT-1</strain>
    </source>
</reference>
<dbReference type="Gene3D" id="1.20.890.30">
    <property type="entry name" value="VCA0319-like"/>
    <property type="match status" value="1"/>
</dbReference>
<reference evidence="2" key="1">
    <citation type="submission" date="2023-07" db="EMBL/GenBank/DDBJ databases">
        <title>The carbon used by Thiothrix.</title>
        <authorList>
            <person name="Chen L."/>
        </authorList>
    </citation>
    <scope>NUCLEOTIDE SEQUENCE [LARGE SCALE GENOMIC DNA]</scope>
</reference>
<proteinExistence type="predicted"/>
<evidence type="ECO:0000313" key="1">
    <source>
        <dbReference type="EMBL" id="MEB4590114.1"/>
    </source>
</evidence>
<dbReference type="RefSeq" id="WP_324693350.1">
    <property type="nucleotide sequence ID" value="NZ_JAYMYJ010000030.1"/>
</dbReference>
<accession>A0ABU6CTM7</accession>
<keyword evidence="2" id="KW-1185">Reference proteome</keyword>
<name>A0ABU6CTM7_9GAMM</name>